<keyword evidence="1" id="KW-0812">Transmembrane</keyword>
<feature type="transmembrane region" description="Helical" evidence="1">
    <location>
        <begin position="149"/>
        <end position="167"/>
    </location>
</feature>
<dbReference type="AlphaFoldDB" id="A0A1B0BBR2"/>
<accession>A0A1B0BBR2</accession>
<keyword evidence="1" id="KW-0472">Membrane</keyword>
<evidence type="ECO:0000313" key="2">
    <source>
        <dbReference type="EnsemblMetazoa" id="GPPI025069-PA"/>
    </source>
</evidence>
<sequence>MTLKILEQKPLLRTSYGTTNLMCHLSSWQQYNVQAEMCLCNAYTKLGKAERRNFRVKNLYHGDIKRKKMIEFLLSKVHQKPDDHSDLEFVGAIKEDEDLKDDTIATIVAAIRKSRSSPPRNLRILLPTYTSALSVICYCGYNFWCHKTWSNYSVYSFLAIFGNIFAADDDIATVKL</sequence>
<organism evidence="2 3">
    <name type="scientific">Glossina palpalis gambiensis</name>
    <dbReference type="NCBI Taxonomy" id="67801"/>
    <lineage>
        <taxon>Eukaryota</taxon>
        <taxon>Metazoa</taxon>
        <taxon>Ecdysozoa</taxon>
        <taxon>Arthropoda</taxon>
        <taxon>Hexapoda</taxon>
        <taxon>Insecta</taxon>
        <taxon>Pterygota</taxon>
        <taxon>Neoptera</taxon>
        <taxon>Endopterygota</taxon>
        <taxon>Diptera</taxon>
        <taxon>Brachycera</taxon>
        <taxon>Muscomorpha</taxon>
        <taxon>Hippoboscoidea</taxon>
        <taxon>Glossinidae</taxon>
        <taxon>Glossina</taxon>
    </lineage>
</organism>
<reference evidence="2" key="2">
    <citation type="submission" date="2020-05" db="UniProtKB">
        <authorList>
            <consortium name="EnsemblMetazoa"/>
        </authorList>
    </citation>
    <scope>IDENTIFICATION</scope>
    <source>
        <strain evidence="2">IAEA</strain>
    </source>
</reference>
<dbReference type="EMBL" id="JXJN01011610">
    <property type="status" value="NOT_ANNOTATED_CDS"/>
    <property type="molecule type" value="Genomic_DNA"/>
</dbReference>
<keyword evidence="1" id="KW-1133">Transmembrane helix</keyword>
<name>A0A1B0BBR2_9MUSC</name>
<keyword evidence="3" id="KW-1185">Reference proteome</keyword>
<proteinExistence type="predicted"/>
<evidence type="ECO:0000313" key="3">
    <source>
        <dbReference type="Proteomes" id="UP000092460"/>
    </source>
</evidence>
<reference evidence="3" key="1">
    <citation type="submission" date="2015-01" db="EMBL/GenBank/DDBJ databases">
        <authorList>
            <person name="Aksoy S."/>
            <person name="Warren W."/>
            <person name="Wilson R.K."/>
        </authorList>
    </citation>
    <scope>NUCLEOTIDE SEQUENCE [LARGE SCALE GENOMIC DNA]</scope>
    <source>
        <strain evidence="3">IAEA</strain>
    </source>
</reference>
<dbReference type="Proteomes" id="UP000092460">
    <property type="component" value="Unassembled WGS sequence"/>
</dbReference>
<evidence type="ECO:0000256" key="1">
    <source>
        <dbReference type="SAM" id="Phobius"/>
    </source>
</evidence>
<dbReference type="VEuPathDB" id="VectorBase:GPPI025069"/>
<feature type="transmembrane region" description="Helical" evidence="1">
    <location>
        <begin position="122"/>
        <end position="143"/>
    </location>
</feature>
<dbReference type="EnsemblMetazoa" id="GPPI025069-RA">
    <property type="protein sequence ID" value="GPPI025069-PA"/>
    <property type="gene ID" value="GPPI025069"/>
</dbReference>
<protein>
    <submittedName>
        <fullName evidence="2">Uncharacterized protein</fullName>
    </submittedName>
</protein>